<dbReference type="EMBL" id="JAPDDP010000092">
    <property type="protein sequence ID" value="MDA0184932.1"/>
    <property type="molecule type" value="Genomic_DNA"/>
</dbReference>
<sequence length="72" mass="7830">MNELLVLALRATSGRHADAARDVLLTVLLLELLAASAHDRPPHASARAPRRVYAPRQRLASRGSVTGRRPRG</sequence>
<feature type="region of interest" description="Disordered" evidence="1">
    <location>
        <begin position="38"/>
        <end position="72"/>
    </location>
</feature>
<gene>
    <name evidence="2" type="ORF">OJ997_31805</name>
</gene>
<keyword evidence="3" id="KW-1185">Reference proteome</keyword>
<dbReference type="RefSeq" id="WP_270029395.1">
    <property type="nucleotide sequence ID" value="NZ_JAPDDP010000092.1"/>
</dbReference>
<organism evidence="2 3">
    <name type="scientific">Solirubrobacter phytolaccae</name>
    <dbReference type="NCBI Taxonomy" id="1404360"/>
    <lineage>
        <taxon>Bacteria</taxon>
        <taxon>Bacillati</taxon>
        <taxon>Actinomycetota</taxon>
        <taxon>Thermoleophilia</taxon>
        <taxon>Solirubrobacterales</taxon>
        <taxon>Solirubrobacteraceae</taxon>
        <taxon>Solirubrobacter</taxon>
    </lineage>
</organism>
<reference evidence="2" key="1">
    <citation type="submission" date="2022-10" db="EMBL/GenBank/DDBJ databases">
        <title>The WGS of Solirubrobacter phytolaccae KCTC 29190.</title>
        <authorList>
            <person name="Jiang Z."/>
        </authorList>
    </citation>
    <scope>NUCLEOTIDE SEQUENCE</scope>
    <source>
        <strain evidence="2">KCTC 29190</strain>
    </source>
</reference>
<evidence type="ECO:0000313" key="2">
    <source>
        <dbReference type="EMBL" id="MDA0184932.1"/>
    </source>
</evidence>
<comment type="caution">
    <text evidence="2">The sequence shown here is derived from an EMBL/GenBank/DDBJ whole genome shotgun (WGS) entry which is preliminary data.</text>
</comment>
<dbReference type="AlphaFoldDB" id="A0A9X3NNY0"/>
<name>A0A9X3NNY0_9ACTN</name>
<protein>
    <submittedName>
        <fullName evidence="2">Uncharacterized protein</fullName>
    </submittedName>
</protein>
<evidence type="ECO:0000313" key="3">
    <source>
        <dbReference type="Proteomes" id="UP001147653"/>
    </source>
</evidence>
<evidence type="ECO:0000256" key="1">
    <source>
        <dbReference type="SAM" id="MobiDB-lite"/>
    </source>
</evidence>
<proteinExistence type="predicted"/>
<accession>A0A9X3NNY0</accession>
<dbReference type="Proteomes" id="UP001147653">
    <property type="component" value="Unassembled WGS sequence"/>
</dbReference>